<dbReference type="Pfam" id="PF12850">
    <property type="entry name" value="Metallophos_2"/>
    <property type="match status" value="1"/>
</dbReference>
<dbReference type="Proteomes" id="UP000036202">
    <property type="component" value="Chromosome"/>
</dbReference>
<dbReference type="Gene3D" id="3.60.21.10">
    <property type="match status" value="1"/>
</dbReference>
<feature type="coiled-coil region" evidence="2">
    <location>
        <begin position="60"/>
        <end position="87"/>
    </location>
</feature>
<dbReference type="SUPFAM" id="SSF56300">
    <property type="entry name" value="Metallo-dependent phosphatases"/>
    <property type="match status" value="1"/>
</dbReference>
<feature type="domain" description="Calcineurin-like phosphoesterase" evidence="3">
    <location>
        <begin position="214"/>
        <end position="349"/>
    </location>
</feature>
<dbReference type="EMBL" id="CP011974">
    <property type="protein sequence ID" value="AKO91922.1"/>
    <property type="molecule type" value="Genomic_DNA"/>
</dbReference>
<evidence type="ECO:0000313" key="4">
    <source>
        <dbReference type="EMBL" id="AKO91922.1"/>
    </source>
</evidence>
<protein>
    <recommendedName>
        <fullName evidence="3">Calcineurin-like phosphoesterase domain-containing protein</fullName>
    </recommendedName>
</protein>
<evidence type="ECO:0000313" key="5">
    <source>
        <dbReference type="Proteomes" id="UP000036202"/>
    </source>
</evidence>
<dbReference type="InterPro" id="IPR024654">
    <property type="entry name" value="Calcineurin-like_PHP_lpxH"/>
</dbReference>
<accession>A0A0H4KCT6</accession>
<reference evidence="4 5" key="1">
    <citation type="journal article" date="2015" name="PLoS ONE">
        <title>Genome Sequence of Bacillus endophyticus and Analysis of Its Companion Mechanism in the Ketogulonigenium vulgare-Bacillus Strain Consortium.</title>
        <authorList>
            <person name="Jia N."/>
            <person name="Du J."/>
            <person name="Ding M.Z."/>
            <person name="Gao F."/>
            <person name="Yuan Y.J."/>
        </authorList>
    </citation>
    <scope>NUCLEOTIDE SEQUENCE [LARGE SCALE GENOMIC DNA]</scope>
    <source>
        <strain evidence="4 5">Hbe603</strain>
    </source>
</reference>
<evidence type="ECO:0000256" key="1">
    <source>
        <dbReference type="ARBA" id="ARBA00008950"/>
    </source>
</evidence>
<comment type="similarity">
    <text evidence="1">Belongs to the metallophosphoesterase superfamily. YfcE family.</text>
</comment>
<sequence length="396" mass="47003">MEYKIKSNESVDAYRIRLCKNKDLYDLRWKDLPPLWFEATGENKSPDWFRKFWRFYSEGYQDATTDNSDVSEQLLELEDKIVEFEQMKIRYADRKREYFKPNRVEARMKEYFEVATEEIKKLNHTKPLSWVDRTFVNDSTKEGLLLISDTHYGMFAKNYWNDFNNEEFKRRMKKLITRTVSHSQLHKVKVMNVFLLGDLINGLIHLITRINNTEDAVTQTIQVSDILSEVLAELCNEFEEVKVYNVRGNHDRVTANKKDEIAKESFNDFIPHFLKLRLSHVKNITFMENKYDDEIIVTDILGHTIFGVHGHKDKIKNVNHDISQMTKTFAEYIVMGHYHHHEENEDHGVEIIINRSFSGVDEFAKDIRRTSKCAQKLIIFDEDEGRLATYDIKLHN</sequence>
<proteinExistence type="inferred from homology"/>
<dbReference type="RefSeq" id="WP_046216882.1">
    <property type="nucleotide sequence ID" value="NZ_CP011974.1"/>
</dbReference>
<keyword evidence="2" id="KW-0175">Coiled coil</keyword>
<dbReference type="AlphaFoldDB" id="A0A0H4KCT6"/>
<dbReference type="OrthoDB" id="1758285at2"/>
<gene>
    <name evidence="4" type="ORF">BEH_07295</name>
</gene>
<organism evidence="4 5">
    <name type="scientific">Priestia filamentosa</name>
    <dbReference type="NCBI Taxonomy" id="1402861"/>
    <lineage>
        <taxon>Bacteria</taxon>
        <taxon>Bacillati</taxon>
        <taxon>Bacillota</taxon>
        <taxon>Bacilli</taxon>
        <taxon>Bacillales</taxon>
        <taxon>Bacillaceae</taxon>
        <taxon>Priestia</taxon>
    </lineage>
</organism>
<evidence type="ECO:0000259" key="3">
    <source>
        <dbReference type="Pfam" id="PF12850"/>
    </source>
</evidence>
<dbReference type="InterPro" id="IPR029052">
    <property type="entry name" value="Metallo-depent_PP-like"/>
</dbReference>
<evidence type="ECO:0000256" key="2">
    <source>
        <dbReference type="SAM" id="Coils"/>
    </source>
</evidence>
<reference evidence="5" key="2">
    <citation type="submission" date="2015-06" db="EMBL/GenBank/DDBJ databases">
        <title>Genome Sequence of Bacillus endophyticus and Analysis of its Companion Mechanism in the Ketogulonigenium vulgare-Bacillus strain Consortium.</title>
        <authorList>
            <person name="Jia N."/>
            <person name="Du J."/>
            <person name="Ding M.-Z."/>
            <person name="Gao F."/>
            <person name="Yuan Y.-J."/>
        </authorList>
    </citation>
    <scope>NUCLEOTIDE SEQUENCE [LARGE SCALE GENOMIC DNA]</scope>
    <source>
        <strain evidence="5">Hbe603</strain>
    </source>
</reference>
<dbReference type="PATRIC" id="fig|135735.6.peg.1473"/>
<name>A0A0H4KCT6_9BACI</name>
<keyword evidence="5" id="KW-1185">Reference proteome</keyword>
<dbReference type="KEGG" id="beo:BEH_07295"/>